<dbReference type="SUPFAM" id="SSF48452">
    <property type="entry name" value="TPR-like"/>
    <property type="match status" value="1"/>
</dbReference>
<dbReference type="Gene3D" id="1.25.40.10">
    <property type="entry name" value="Tetratricopeptide repeat domain"/>
    <property type="match status" value="1"/>
</dbReference>
<reference evidence="1 2" key="1">
    <citation type="submission" date="2024-09" db="EMBL/GenBank/DDBJ databases">
        <title>Chromosome-scale assembly of Riccia sorocarpa.</title>
        <authorList>
            <person name="Paukszto L."/>
        </authorList>
    </citation>
    <scope>NUCLEOTIDE SEQUENCE [LARGE SCALE GENOMIC DNA]</scope>
    <source>
        <strain evidence="1">LP-2024</strain>
        <tissue evidence="1">Aerial parts of the thallus</tissue>
    </source>
</reference>
<name>A0ABD3GR79_9MARC</name>
<gene>
    <name evidence="1" type="ORF">R1sor_024629</name>
</gene>
<dbReference type="Proteomes" id="UP001633002">
    <property type="component" value="Unassembled WGS sequence"/>
</dbReference>
<protein>
    <submittedName>
        <fullName evidence="1">Uncharacterized protein</fullName>
    </submittedName>
</protein>
<comment type="caution">
    <text evidence="1">The sequence shown here is derived from an EMBL/GenBank/DDBJ whole genome shotgun (WGS) entry which is preliminary data.</text>
</comment>
<organism evidence="1 2">
    <name type="scientific">Riccia sorocarpa</name>
    <dbReference type="NCBI Taxonomy" id="122646"/>
    <lineage>
        <taxon>Eukaryota</taxon>
        <taxon>Viridiplantae</taxon>
        <taxon>Streptophyta</taxon>
        <taxon>Embryophyta</taxon>
        <taxon>Marchantiophyta</taxon>
        <taxon>Marchantiopsida</taxon>
        <taxon>Marchantiidae</taxon>
        <taxon>Marchantiales</taxon>
        <taxon>Ricciaceae</taxon>
        <taxon>Riccia</taxon>
    </lineage>
</organism>
<dbReference type="AlphaFoldDB" id="A0ABD3GR79"/>
<evidence type="ECO:0000313" key="2">
    <source>
        <dbReference type="Proteomes" id="UP001633002"/>
    </source>
</evidence>
<dbReference type="EMBL" id="JBJQOH010000007">
    <property type="protein sequence ID" value="KAL3681673.1"/>
    <property type="molecule type" value="Genomic_DNA"/>
</dbReference>
<sequence length="393" mass="44751">MGDKAEHLRLEGNSLFESKRWTEAVGVYGQYIDFLLKEEGASEQILALEINPRYLKSLVRKAKALFGLKLYKETVTICKGFLRQHDLPGGYREVLSDLLPEATRKDEQTRLGRFEITDPGYGHGRSGDIPSELGDFVGPVELKRIRTRGMDRGLFATRDLNPGEILFVANPLTSVRHPKLPDSVVSSNSTIPIGLSLKATLGMSLNSTLRRNLVEMVTHARRNLKDFSQTEFGKEFVLNWDDDRKQSTVDGQVVPVNVDVIRNVFGLAEGRTAPRSARHYEDLSDWVHERSKSHKTWFANDVFFPEWRPIIQLINVVLLGKQKPLEVTGVFIYILKNKIGPANLNEDLDWASYFNEKIREEIRACRKQMRAAGKRQFRPTCIGIVILHILRVL</sequence>
<accession>A0ABD3GR79</accession>
<dbReference type="InterPro" id="IPR053209">
    <property type="entry name" value="Gramillin-biosynth_MTr"/>
</dbReference>
<dbReference type="PANTHER" id="PTHR47643:SF2">
    <property type="entry name" value="TPR DOMAIN PROTEIN (AFU_ORTHOLOGUE AFUA_5G12710)"/>
    <property type="match status" value="1"/>
</dbReference>
<proteinExistence type="predicted"/>
<dbReference type="InterPro" id="IPR011990">
    <property type="entry name" value="TPR-like_helical_dom_sf"/>
</dbReference>
<keyword evidence="2" id="KW-1185">Reference proteome</keyword>
<dbReference type="PANTHER" id="PTHR47643">
    <property type="entry name" value="TPR DOMAIN PROTEIN (AFU_ORTHOLOGUE AFUA_5G12710)"/>
    <property type="match status" value="1"/>
</dbReference>
<evidence type="ECO:0000313" key="1">
    <source>
        <dbReference type="EMBL" id="KAL3681673.1"/>
    </source>
</evidence>